<name>A0A4S8PVF3_9ACTN</name>
<keyword evidence="2" id="KW-1185">Reference proteome</keyword>
<evidence type="ECO:0000313" key="2">
    <source>
        <dbReference type="Proteomes" id="UP000305792"/>
    </source>
</evidence>
<dbReference type="RefSeq" id="WP_136527962.1">
    <property type="nucleotide sequence ID" value="NZ_STGX01000001.1"/>
</dbReference>
<sequence length="137" mass="15290">MTISGTETLLDGLSIGHLPDRLGTASDFEFEWGEVKFVQRVWETEIEPGSWRVDLQVQVLRSDALADLVSLRAFLAEYHERDVDWATEPFGQDGFKTEREAARLLAPGLAVEVRDPFGRQGPGQIDAVAAAVHRVER</sequence>
<dbReference type="EMBL" id="STGX01000001">
    <property type="protein sequence ID" value="THV32189.1"/>
    <property type="molecule type" value="Genomic_DNA"/>
</dbReference>
<gene>
    <name evidence="1" type="ORF">E9998_01730</name>
</gene>
<dbReference type="AlphaFoldDB" id="A0A4S8PVF3"/>
<reference evidence="1 2" key="1">
    <citation type="journal article" date="2018" name="Int. J. Syst. Evol. Microbiol.">
        <title>Glycomyces paridis sp. nov., isolated from the medicinal plant Paris polyphylla.</title>
        <authorList>
            <person name="Fang X.M."/>
            <person name="Bai J.L."/>
            <person name="Su J."/>
            <person name="Zhao L.L."/>
            <person name="Liu H.Y."/>
            <person name="Ma B.P."/>
            <person name="Zhang Y.Q."/>
            <person name="Yu L.Y."/>
        </authorList>
    </citation>
    <scope>NUCLEOTIDE SEQUENCE [LARGE SCALE GENOMIC DNA]</scope>
    <source>
        <strain evidence="1 2">CPCC 204357</strain>
    </source>
</reference>
<dbReference type="OrthoDB" id="5146724at2"/>
<dbReference type="Proteomes" id="UP000305792">
    <property type="component" value="Unassembled WGS sequence"/>
</dbReference>
<organism evidence="1 2">
    <name type="scientific">Glycomyces paridis</name>
    <dbReference type="NCBI Taxonomy" id="2126555"/>
    <lineage>
        <taxon>Bacteria</taxon>
        <taxon>Bacillati</taxon>
        <taxon>Actinomycetota</taxon>
        <taxon>Actinomycetes</taxon>
        <taxon>Glycomycetales</taxon>
        <taxon>Glycomycetaceae</taxon>
        <taxon>Glycomyces</taxon>
    </lineage>
</organism>
<accession>A0A4S8PVF3</accession>
<evidence type="ECO:0000313" key="1">
    <source>
        <dbReference type="EMBL" id="THV32189.1"/>
    </source>
</evidence>
<proteinExistence type="predicted"/>
<comment type="caution">
    <text evidence="1">The sequence shown here is derived from an EMBL/GenBank/DDBJ whole genome shotgun (WGS) entry which is preliminary data.</text>
</comment>
<protein>
    <submittedName>
        <fullName evidence="1">Uncharacterized protein</fullName>
    </submittedName>
</protein>